<dbReference type="Proteomes" id="UP000007800">
    <property type="component" value="Unassembled WGS sequence"/>
</dbReference>
<dbReference type="Pfam" id="PF07859">
    <property type="entry name" value="Abhydrolase_3"/>
    <property type="match status" value="1"/>
</dbReference>
<dbReference type="EMBL" id="GG682003">
    <property type="protein sequence ID" value="EER03993.1"/>
    <property type="molecule type" value="Genomic_DNA"/>
</dbReference>
<dbReference type="InterPro" id="IPR050300">
    <property type="entry name" value="GDXG_lipolytic_enzyme"/>
</dbReference>
<protein>
    <recommendedName>
        <fullName evidence="3">Alpha/beta hydrolase fold-3 domain-containing protein</fullName>
    </recommendedName>
</protein>
<proteinExistence type="predicted"/>
<dbReference type="GeneID" id="9044902"/>
<feature type="compositionally biased region" description="Basic residues" evidence="2">
    <location>
        <begin position="505"/>
        <end position="523"/>
    </location>
</feature>
<evidence type="ECO:0000256" key="1">
    <source>
        <dbReference type="ARBA" id="ARBA00022801"/>
    </source>
</evidence>
<dbReference type="InterPro" id="IPR029058">
    <property type="entry name" value="AB_hydrolase_fold"/>
</dbReference>
<feature type="domain" description="Alpha/beta hydrolase fold-3" evidence="3">
    <location>
        <begin position="267"/>
        <end position="476"/>
    </location>
</feature>
<dbReference type="SUPFAM" id="SSF53474">
    <property type="entry name" value="alpha/beta-Hydrolases"/>
    <property type="match status" value="1"/>
</dbReference>
<dbReference type="OMA" id="WPSERTA"/>
<feature type="region of interest" description="Disordered" evidence="2">
    <location>
        <begin position="504"/>
        <end position="532"/>
    </location>
</feature>
<organism evidence="5">
    <name type="scientific">Perkinsus marinus (strain ATCC 50983 / TXsc)</name>
    <dbReference type="NCBI Taxonomy" id="423536"/>
    <lineage>
        <taxon>Eukaryota</taxon>
        <taxon>Sar</taxon>
        <taxon>Alveolata</taxon>
        <taxon>Perkinsozoa</taxon>
        <taxon>Perkinsea</taxon>
        <taxon>Perkinsida</taxon>
        <taxon>Perkinsidae</taxon>
        <taxon>Perkinsus</taxon>
    </lineage>
</organism>
<evidence type="ECO:0000313" key="4">
    <source>
        <dbReference type="EMBL" id="EER03993.1"/>
    </source>
</evidence>
<dbReference type="RefSeq" id="XP_002772177.1">
    <property type="nucleotide sequence ID" value="XM_002772131.1"/>
</dbReference>
<dbReference type="PANTHER" id="PTHR48081:SF8">
    <property type="entry name" value="ALPHA_BETA HYDROLASE FOLD-3 DOMAIN-CONTAINING PROTEIN-RELATED"/>
    <property type="match status" value="1"/>
</dbReference>
<dbReference type="PANTHER" id="PTHR48081">
    <property type="entry name" value="AB HYDROLASE SUPERFAMILY PROTEIN C4A8.06C"/>
    <property type="match status" value="1"/>
</dbReference>
<evidence type="ECO:0000313" key="5">
    <source>
        <dbReference type="Proteomes" id="UP000007800"/>
    </source>
</evidence>
<evidence type="ECO:0000259" key="3">
    <source>
        <dbReference type="Pfam" id="PF07859"/>
    </source>
</evidence>
<dbReference type="InterPro" id="IPR013094">
    <property type="entry name" value="AB_hydrolase_3"/>
</dbReference>
<gene>
    <name evidence="4" type="ORF">Pmar_PMAR024861</name>
</gene>
<dbReference type="Gene3D" id="3.40.50.1820">
    <property type="entry name" value="alpha/beta hydrolase"/>
    <property type="match status" value="1"/>
</dbReference>
<sequence>MTTAYPAYGERKTVTTMHSQLSTTVPSIDSVDYDNRMNAQLTGIPDEGEAQWDLEDDSEFFSGPDGRANKVRKSILTPWWLDDKRGSKTFGVIADVDVDSDSEPATTLPPLQKRYRSRTELQYHVVPSTSFRQTWRAIKCPFGVIDGVIEKASCSAGAGFAGLIAPPRRKTWNRSFSASVRIIRSAGKNIPRNPSLMQSICDVSLPGTGKSGVTRWRTAVGRCKIEWYWPSKRTATLKRQVSFKGPGNLHDNSDWRDALGDPSYPVILYFHGGAFVLCTPGSVAYRPFITKCAYDSQSFICALNYSRPPEIGLKDIIEEGIISYSYLINSLEIPPERIVVMGDSAGANLAMSVLLQIRDRGRYPLPAGLALLSPWADMSLTEDQLWCENAYYDYLPVELIVKFAKICADSSGLPVDDPLVSPGLSPSLDLQVPIYCTYGEVEILRASTERLCRRLKLENSKKVEVEMIVDMPHDCYMFCDSKQATTLEACDILVEKMLAMNKANGARRKGSSMHHHHHHHHHSDHRDSAYTL</sequence>
<dbReference type="AlphaFoldDB" id="C5LH22"/>
<dbReference type="InParanoid" id="C5LH22"/>
<keyword evidence="5" id="KW-1185">Reference proteome</keyword>
<name>C5LH22_PERM5</name>
<reference evidence="4 5" key="1">
    <citation type="submission" date="2008-07" db="EMBL/GenBank/DDBJ databases">
        <authorList>
            <person name="El-Sayed N."/>
            <person name="Caler E."/>
            <person name="Inman J."/>
            <person name="Amedeo P."/>
            <person name="Hass B."/>
            <person name="Wortman J."/>
        </authorList>
    </citation>
    <scope>NUCLEOTIDE SEQUENCE [LARGE SCALE GENOMIC DNA]</scope>
    <source>
        <strain evidence="5">ATCC 50983 / TXsc</strain>
    </source>
</reference>
<dbReference type="GO" id="GO:0016787">
    <property type="term" value="F:hydrolase activity"/>
    <property type="evidence" value="ECO:0007669"/>
    <property type="project" value="UniProtKB-KW"/>
</dbReference>
<dbReference type="OrthoDB" id="436448at2759"/>
<keyword evidence="1" id="KW-0378">Hydrolase</keyword>
<accession>C5LH22</accession>
<evidence type="ECO:0000256" key="2">
    <source>
        <dbReference type="SAM" id="MobiDB-lite"/>
    </source>
</evidence>